<dbReference type="Proteomes" id="UP000281406">
    <property type="component" value="Unassembled WGS sequence"/>
</dbReference>
<protein>
    <submittedName>
        <fullName evidence="1">Uncharacterized protein</fullName>
    </submittedName>
</protein>
<accession>A0A3N0YJE1</accession>
<proteinExistence type="predicted"/>
<keyword evidence="2" id="KW-1185">Reference proteome</keyword>
<dbReference type="OrthoDB" id="8948664at2759"/>
<sequence>MLRHSCGLCRTSILLPSRAIWFVREDDPLDDIMSLVASDTEDWAGLMNDPAPLPYLEPIDARAGMDTELLHVLSKAVEELGLEWSLPEEPKVAHPLKPCRTTSALAGCAYTSAGQAASVLHTMAILQVFQAKLLCSMDKSGPDPAVFREVRSVNNLALRATK</sequence>
<dbReference type="EMBL" id="RJVU01042534">
    <property type="protein sequence ID" value="ROL45908.1"/>
    <property type="molecule type" value="Genomic_DNA"/>
</dbReference>
<comment type="caution">
    <text evidence="1">The sequence shown here is derived from an EMBL/GenBank/DDBJ whole genome shotgun (WGS) entry which is preliminary data.</text>
</comment>
<evidence type="ECO:0000313" key="2">
    <source>
        <dbReference type="Proteomes" id="UP000281406"/>
    </source>
</evidence>
<evidence type="ECO:0000313" key="1">
    <source>
        <dbReference type="EMBL" id="ROL45908.1"/>
    </source>
</evidence>
<name>A0A3N0YJE1_ANAGA</name>
<reference evidence="1 2" key="1">
    <citation type="submission" date="2018-10" db="EMBL/GenBank/DDBJ databases">
        <title>Genome assembly for a Yunnan-Guizhou Plateau 3E fish, Anabarilius grahami (Regan), and its evolutionary and genetic applications.</title>
        <authorList>
            <person name="Jiang W."/>
        </authorList>
    </citation>
    <scope>NUCLEOTIDE SEQUENCE [LARGE SCALE GENOMIC DNA]</scope>
    <source>
        <strain evidence="1">AG-KIZ</strain>
        <tissue evidence="1">Muscle</tissue>
    </source>
</reference>
<gene>
    <name evidence="1" type="ORF">DPX16_11603</name>
</gene>
<dbReference type="AlphaFoldDB" id="A0A3N0YJE1"/>
<organism evidence="1 2">
    <name type="scientific">Anabarilius grahami</name>
    <name type="common">Kanglang fish</name>
    <name type="synonym">Barilius grahami</name>
    <dbReference type="NCBI Taxonomy" id="495550"/>
    <lineage>
        <taxon>Eukaryota</taxon>
        <taxon>Metazoa</taxon>
        <taxon>Chordata</taxon>
        <taxon>Craniata</taxon>
        <taxon>Vertebrata</taxon>
        <taxon>Euteleostomi</taxon>
        <taxon>Actinopterygii</taxon>
        <taxon>Neopterygii</taxon>
        <taxon>Teleostei</taxon>
        <taxon>Ostariophysi</taxon>
        <taxon>Cypriniformes</taxon>
        <taxon>Xenocyprididae</taxon>
        <taxon>Xenocypridinae</taxon>
        <taxon>Xenocypridinae incertae sedis</taxon>
        <taxon>Anabarilius</taxon>
    </lineage>
</organism>